<dbReference type="SUPFAM" id="SSF53822">
    <property type="entry name" value="Periplasmic binding protein-like I"/>
    <property type="match status" value="1"/>
</dbReference>
<feature type="domain" description="HTH lacI-type" evidence="4">
    <location>
        <begin position="5"/>
        <end position="58"/>
    </location>
</feature>
<dbReference type="SUPFAM" id="SSF47413">
    <property type="entry name" value="lambda repressor-like DNA-binding domains"/>
    <property type="match status" value="1"/>
</dbReference>
<dbReference type="GO" id="GO:0003700">
    <property type="term" value="F:DNA-binding transcription factor activity"/>
    <property type="evidence" value="ECO:0007669"/>
    <property type="project" value="TreeGrafter"/>
</dbReference>
<dbReference type="PANTHER" id="PTHR30146">
    <property type="entry name" value="LACI-RELATED TRANSCRIPTIONAL REPRESSOR"/>
    <property type="match status" value="1"/>
</dbReference>
<proteinExistence type="predicted"/>
<evidence type="ECO:0000256" key="1">
    <source>
        <dbReference type="ARBA" id="ARBA00023015"/>
    </source>
</evidence>
<keyword evidence="3" id="KW-0804">Transcription</keyword>
<evidence type="ECO:0000256" key="3">
    <source>
        <dbReference type="ARBA" id="ARBA00023163"/>
    </source>
</evidence>
<accession>A0A6N2W7L3</accession>
<dbReference type="InterPro" id="IPR010982">
    <property type="entry name" value="Lambda_DNA-bd_dom_sf"/>
</dbReference>
<evidence type="ECO:0000313" key="5">
    <source>
        <dbReference type="EMBL" id="VYT36931.1"/>
    </source>
</evidence>
<evidence type="ECO:0000259" key="4">
    <source>
        <dbReference type="PROSITE" id="PS50932"/>
    </source>
</evidence>
<dbReference type="CDD" id="cd01392">
    <property type="entry name" value="HTH_LacI"/>
    <property type="match status" value="1"/>
</dbReference>
<gene>
    <name evidence="5" type="primary">degA</name>
    <name evidence="5" type="ORF">CNLFYP112_00634</name>
</gene>
<sequence length="330" mass="36885">MGNKMTINDIAQLSGVAKSTVSRYLNGGSVRYETGQKIKKVIEENHYEPNVFARLSAKNSQIIGLVVPGFNSVTTPRLVEVIVAYLKKSGYTPMIMHTGNDLEEEVRCMERLKRMNVDGMMVLSTGITDRHREIVEQSEIPILFLGQRFPYGSSVVYDDYHAGLDAGKYLGSKGVQDVVVFWVGEEDPAVGKERKQGVTDGLQSCQVPQIELVETTFFYEDAVKNMERLLQERALPDAVICATDRIAEGVYKALAKRNIAIGKEVSVMGFGNYETSELLTPPLTTVAFDWENWGEVSAETIIQMIQGKPVSRVQIIPYHLVERKSVKQTR</sequence>
<evidence type="ECO:0000256" key="2">
    <source>
        <dbReference type="ARBA" id="ARBA00023125"/>
    </source>
</evidence>
<dbReference type="GO" id="GO:0000976">
    <property type="term" value="F:transcription cis-regulatory region binding"/>
    <property type="evidence" value="ECO:0007669"/>
    <property type="project" value="TreeGrafter"/>
</dbReference>
<organism evidence="5">
    <name type="scientific">[Clostridium] nexile</name>
    <dbReference type="NCBI Taxonomy" id="29361"/>
    <lineage>
        <taxon>Bacteria</taxon>
        <taxon>Bacillati</taxon>
        <taxon>Bacillota</taxon>
        <taxon>Clostridia</taxon>
        <taxon>Lachnospirales</taxon>
        <taxon>Lachnospiraceae</taxon>
        <taxon>Tyzzerella</taxon>
    </lineage>
</organism>
<dbReference type="CDD" id="cd01542">
    <property type="entry name" value="PBP1_TreR-like"/>
    <property type="match status" value="1"/>
</dbReference>
<dbReference type="PROSITE" id="PS50932">
    <property type="entry name" value="HTH_LACI_2"/>
    <property type="match status" value="1"/>
</dbReference>
<protein>
    <submittedName>
        <fullName evidence="5">HTH-type transcriptional regulator DegA</fullName>
    </submittedName>
</protein>
<name>A0A6N2W7L3_9FIRM</name>
<keyword evidence="2" id="KW-0238">DNA-binding</keyword>
<dbReference type="Gene3D" id="3.40.50.2300">
    <property type="match status" value="2"/>
</dbReference>
<dbReference type="AlphaFoldDB" id="A0A6N2W7L3"/>
<dbReference type="InterPro" id="IPR046335">
    <property type="entry name" value="LacI/GalR-like_sensor"/>
</dbReference>
<keyword evidence="1" id="KW-0805">Transcription regulation</keyword>
<dbReference type="Pfam" id="PF00356">
    <property type="entry name" value="LacI"/>
    <property type="match status" value="1"/>
</dbReference>
<dbReference type="InterPro" id="IPR028082">
    <property type="entry name" value="Peripla_BP_I"/>
</dbReference>
<dbReference type="InterPro" id="IPR000843">
    <property type="entry name" value="HTH_LacI"/>
</dbReference>
<dbReference type="PANTHER" id="PTHR30146:SF154">
    <property type="entry name" value="TRANSCRIPTION REGULATOR, MEMBER OF GALR FAMILY"/>
    <property type="match status" value="1"/>
</dbReference>
<dbReference type="Pfam" id="PF13377">
    <property type="entry name" value="Peripla_BP_3"/>
    <property type="match status" value="1"/>
</dbReference>
<dbReference type="Gene3D" id="1.10.260.40">
    <property type="entry name" value="lambda repressor-like DNA-binding domains"/>
    <property type="match status" value="1"/>
</dbReference>
<reference evidence="5" key="1">
    <citation type="submission" date="2019-11" db="EMBL/GenBank/DDBJ databases">
        <authorList>
            <person name="Feng L."/>
        </authorList>
    </citation>
    <scope>NUCLEOTIDE SEQUENCE</scope>
    <source>
        <strain evidence="5">CnexileLFYP112</strain>
    </source>
</reference>
<dbReference type="EMBL" id="CACRTG010000043">
    <property type="protein sequence ID" value="VYT36931.1"/>
    <property type="molecule type" value="Genomic_DNA"/>
</dbReference>
<dbReference type="SMART" id="SM00354">
    <property type="entry name" value="HTH_LACI"/>
    <property type="match status" value="1"/>
</dbReference>